<dbReference type="RefSeq" id="WP_379709285.1">
    <property type="nucleotide sequence ID" value="NZ_JBHTBS010000001.1"/>
</dbReference>
<gene>
    <name evidence="11" type="ORF">ACFQY0_03885</name>
</gene>
<dbReference type="Gene3D" id="3.40.1390.20">
    <property type="entry name" value="HprK N-terminal domain-like"/>
    <property type="match status" value="1"/>
</dbReference>
<dbReference type="InterPro" id="IPR038222">
    <property type="entry name" value="DHHA2_dom_sf"/>
</dbReference>
<protein>
    <recommendedName>
        <fullName evidence="3">inorganic diphosphatase</fullName>
        <ecNumber evidence="3">3.6.1.1</ecNumber>
    </recommendedName>
    <alternativeName>
        <fullName evidence="7">Pyrophosphate phospho-hydrolase</fullName>
    </alternativeName>
</protein>
<dbReference type="InterPro" id="IPR028979">
    <property type="entry name" value="Ser_kin/Pase_Hpr-like_N_sf"/>
</dbReference>
<comment type="cofactor">
    <cofactor evidence="1">
        <name>Mn(2+)</name>
        <dbReference type="ChEBI" id="CHEBI:29035"/>
    </cofactor>
</comment>
<comment type="caution">
    <text evidence="11">The sequence shown here is derived from an EMBL/GenBank/DDBJ whole genome shotgun (WGS) entry which is preliminary data.</text>
</comment>
<comment type="catalytic activity">
    <reaction evidence="8">
        <text>diphosphate + H2O = 2 phosphate + H(+)</text>
        <dbReference type="Rhea" id="RHEA:24576"/>
        <dbReference type="ChEBI" id="CHEBI:15377"/>
        <dbReference type="ChEBI" id="CHEBI:15378"/>
        <dbReference type="ChEBI" id="CHEBI:33019"/>
        <dbReference type="ChEBI" id="CHEBI:43474"/>
        <dbReference type="EC" id="3.6.1.1"/>
    </reaction>
</comment>
<dbReference type="InterPro" id="IPR004097">
    <property type="entry name" value="DHHA2"/>
</dbReference>
<comment type="subunit">
    <text evidence="2">Homohexamer.</text>
</comment>
<dbReference type="InterPro" id="IPR000644">
    <property type="entry name" value="CBS_dom"/>
</dbReference>
<name>A0ABW2L5D0_9BACT</name>
<dbReference type="SMART" id="SM01131">
    <property type="entry name" value="DHHA2"/>
    <property type="match status" value="1"/>
</dbReference>
<dbReference type="Pfam" id="PF02833">
    <property type="entry name" value="DHHA2"/>
    <property type="match status" value="1"/>
</dbReference>
<dbReference type="PANTHER" id="PTHR12112">
    <property type="entry name" value="BNIP - RELATED"/>
    <property type="match status" value="1"/>
</dbReference>
<dbReference type="Pfam" id="PF07085">
    <property type="entry name" value="DRTGG"/>
    <property type="match status" value="1"/>
</dbReference>
<evidence type="ECO:0000256" key="2">
    <source>
        <dbReference type="ARBA" id="ARBA00011643"/>
    </source>
</evidence>
<dbReference type="GO" id="GO:0004427">
    <property type="term" value="F:inorganic diphosphate phosphatase activity"/>
    <property type="evidence" value="ECO:0007669"/>
    <property type="project" value="UniProtKB-EC"/>
</dbReference>
<evidence type="ECO:0000256" key="6">
    <source>
        <dbReference type="ARBA" id="ARBA00023211"/>
    </source>
</evidence>
<dbReference type="EMBL" id="JBHTBS010000001">
    <property type="protein sequence ID" value="MFC7336306.1"/>
    <property type="molecule type" value="Genomic_DNA"/>
</dbReference>
<dbReference type="NCBIfam" id="NF011448">
    <property type="entry name" value="PRK14869.2-4"/>
    <property type="match status" value="1"/>
</dbReference>
<dbReference type="SUPFAM" id="SSF75138">
    <property type="entry name" value="HprK N-terminal domain-like"/>
    <property type="match status" value="1"/>
</dbReference>
<evidence type="ECO:0000259" key="10">
    <source>
        <dbReference type="PROSITE" id="PS51371"/>
    </source>
</evidence>
<accession>A0ABW2L5D0</accession>
<dbReference type="InterPro" id="IPR046342">
    <property type="entry name" value="CBS_dom_sf"/>
</dbReference>
<evidence type="ECO:0000256" key="1">
    <source>
        <dbReference type="ARBA" id="ARBA00001936"/>
    </source>
</evidence>
<keyword evidence="12" id="KW-1185">Reference proteome</keyword>
<evidence type="ECO:0000313" key="12">
    <source>
        <dbReference type="Proteomes" id="UP001596472"/>
    </source>
</evidence>
<dbReference type="Pfam" id="PF01368">
    <property type="entry name" value="DHH"/>
    <property type="match status" value="1"/>
</dbReference>
<evidence type="ECO:0000313" key="11">
    <source>
        <dbReference type="EMBL" id="MFC7336306.1"/>
    </source>
</evidence>
<dbReference type="Proteomes" id="UP001596472">
    <property type="component" value="Unassembled WGS sequence"/>
</dbReference>
<organism evidence="11 12">
    <name type="scientific">Haloferula chungangensis</name>
    <dbReference type="NCBI Taxonomy" id="1048331"/>
    <lineage>
        <taxon>Bacteria</taxon>
        <taxon>Pseudomonadati</taxon>
        <taxon>Verrucomicrobiota</taxon>
        <taxon>Verrucomicrobiia</taxon>
        <taxon>Verrucomicrobiales</taxon>
        <taxon>Verrucomicrobiaceae</taxon>
        <taxon>Haloferula</taxon>
    </lineage>
</organism>
<evidence type="ECO:0000256" key="9">
    <source>
        <dbReference type="PROSITE-ProRule" id="PRU00703"/>
    </source>
</evidence>
<keyword evidence="6" id="KW-0464">Manganese</keyword>
<evidence type="ECO:0000256" key="8">
    <source>
        <dbReference type="ARBA" id="ARBA00047820"/>
    </source>
</evidence>
<reference evidence="12" key="1">
    <citation type="journal article" date="2019" name="Int. J. Syst. Evol. Microbiol.">
        <title>The Global Catalogue of Microorganisms (GCM) 10K type strain sequencing project: providing services to taxonomists for standard genome sequencing and annotation.</title>
        <authorList>
            <consortium name="The Broad Institute Genomics Platform"/>
            <consortium name="The Broad Institute Genome Sequencing Center for Infectious Disease"/>
            <person name="Wu L."/>
            <person name="Ma J."/>
        </authorList>
    </citation>
    <scope>NUCLEOTIDE SEQUENCE [LARGE SCALE GENOMIC DNA]</scope>
    <source>
        <strain evidence="12">CGMCC 4.1467</strain>
    </source>
</reference>
<dbReference type="InterPro" id="IPR010766">
    <property type="entry name" value="DRTGG"/>
</dbReference>
<dbReference type="Gene3D" id="3.10.310.20">
    <property type="entry name" value="DHHA2 domain"/>
    <property type="match status" value="1"/>
</dbReference>
<dbReference type="NCBIfam" id="NF011443">
    <property type="entry name" value="PRK14869.1-5"/>
    <property type="match status" value="1"/>
</dbReference>
<evidence type="ECO:0000256" key="4">
    <source>
        <dbReference type="ARBA" id="ARBA00022723"/>
    </source>
</evidence>
<dbReference type="EC" id="3.6.1.1" evidence="3"/>
<dbReference type="PANTHER" id="PTHR12112:SF22">
    <property type="entry name" value="MANGANESE-DEPENDENT INORGANIC PYROPHOSPHATASE-RELATED"/>
    <property type="match status" value="1"/>
</dbReference>
<keyword evidence="5 11" id="KW-0378">Hydrolase</keyword>
<dbReference type="PROSITE" id="PS51371">
    <property type="entry name" value="CBS"/>
    <property type="match status" value="2"/>
</dbReference>
<sequence>MTTESPRRRDLPFYVIGHKNPDTDAICSAIGNAALLRLRGHPDAVAARCGETPARTAWVLEKAGVPEPELVIDVRATAGMICRRDVVQVCEGDTFLAAYRRMLASGVRCVPVVSSDGDTQGMLRYLDLLELLVPGDGSGLAVRTIHVSIGKIATTLQADSVGADLPDNEDDEDLIMLVGASSQNTVDRRLKSAAKEGNVGRYLVVCGDRPVVHHYAIENGARALLVTGGNGVEPEMRRLAKERGVIILLCTQDTASSTTLIRCSRTVKHVMDTDFQCVSQNEPVSRLRKSLAHLEQDLFPVVDPVDQKMIGVISKSDLVDPPKIRIALVDHNEYAQAVQGIEEAHILEVIDHHRLAGDLVSREPIRFLNEPVGSTSTLVARKFAHRDLVPEPGIALCLCAGIISDTLCLSSPTTTSLDREMLEWLSGVAGIDPEKFKSDFFAVGSLLTNGTVDEILNADRKEFDDEGVRVTIAQVEELGLHSFDGRREELQAGLEALAQENGYELAVLAVTDIAKHHSLVMAAGNPRMISGLPFQKVNGSHFEAPGVVSRKKQIFPAVCKAIRTLS</sequence>
<keyword evidence="4" id="KW-0479">Metal-binding</keyword>
<dbReference type="SUPFAM" id="SSF64182">
    <property type="entry name" value="DHH phosphoesterases"/>
    <property type="match status" value="1"/>
</dbReference>
<keyword evidence="9" id="KW-0129">CBS domain</keyword>
<proteinExistence type="predicted"/>
<dbReference type="Gene3D" id="3.90.1640.10">
    <property type="entry name" value="inorganic pyrophosphatase (n-terminal core)"/>
    <property type="match status" value="2"/>
</dbReference>
<feature type="domain" description="CBS" evidence="10">
    <location>
        <begin position="82"/>
        <end position="142"/>
    </location>
</feature>
<evidence type="ECO:0000256" key="5">
    <source>
        <dbReference type="ARBA" id="ARBA00022801"/>
    </source>
</evidence>
<evidence type="ECO:0000256" key="3">
    <source>
        <dbReference type="ARBA" id="ARBA00012146"/>
    </source>
</evidence>
<feature type="domain" description="CBS" evidence="10">
    <location>
        <begin position="271"/>
        <end position="328"/>
    </location>
</feature>
<dbReference type="InterPro" id="IPR001667">
    <property type="entry name" value="DDH_dom"/>
</dbReference>
<dbReference type="InterPro" id="IPR038763">
    <property type="entry name" value="DHH_sf"/>
</dbReference>
<dbReference type="SMART" id="SM00116">
    <property type="entry name" value="CBS"/>
    <property type="match status" value="2"/>
</dbReference>
<dbReference type="SUPFAM" id="SSF54631">
    <property type="entry name" value="CBS-domain pair"/>
    <property type="match status" value="1"/>
</dbReference>
<dbReference type="Pfam" id="PF00571">
    <property type="entry name" value="CBS"/>
    <property type="match status" value="2"/>
</dbReference>
<evidence type="ECO:0000256" key="7">
    <source>
        <dbReference type="ARBA" id="ARBA00032535"/>
    </source>
</evidence>